<evidence type="ECO:0000256" key="13">
    <source>
        <dbReference type="ARBA" id="ARBA00034923"/>
    </source>
</evidence>
<evidence type="ECO:0000256" key="4">
    <source>
        <dbReference type="ARBA" id="ARBA00022801"/>
    </source>
</evidence>
<dbReference type="EC" id="5.6.2.4" evidence="12"/>
<evidence type="ECO:0000256" key="10">
    <source>
        <dbReference type="ARBA" id="ARBA00023235"/>
    </source>
</evidence>
<dbReference type="InterPro" id="IPR000212">
    <property type="entry name" value="DNA_helicase_UvrD/REP"/>
</dbReference>
<comment type="catalytic activity">
    <reaction evidence="14">
        <text>ATP + H2O = ADP + phosphate + H(+)</text>
        <dbReference type="Rhea" id="RHEA:13065"/>
        <dbReference type="ChEBI" id="CHEBI:15377"/>
        <dbReference type="ChEBI" id="CHEBI:15378"/>
        <dbReference type="ChEBI" id="CHEBI:30616"/>
        <dbReference type="ChEBI" id="CHEBI:43474"/>
        <dbReference type="ChEBI" id="CHEBI:456216"/>
        <dbReference type="EC" id="5.6.2.4"/>
    </reaction>
</comment>
<keyword evidence="9" id="KW-0234">DNA repair</keyword>
<dbReference type="Pfam" id="PF00580">
    <property type="entry name" value="UvrD-helicase"/>
    <property type="match status" value="1"/>
</dbReference>
<gene>
    <name evidence="18" type="primary">addA</name>
    <name evidence="18" type="ORF">QNA08_11705</name>
</gene>
<evidence type="ECO:0000256" key="6">
    <source>
        <dbReference type="ARBA" id="ARBA00022839"/>
    </source>
</evidence>
<dbReference type="SUPFAM" id="SSF52540">
    <property type="entry name" value="P-loop containing nucleoside triphosphate hydrolases"/>
    <property type="match status" value="1"/>
</dbReference>
<dbReference type="PANTHER" id="PTHR11070:SF2">
    <property type="entry name" value="ATP-DEPENDENT DNA HELICASE SRS2"/>
    <property type="match status" value="1"/>
</dbReference>
<reference evidence="18 19" key="1">
    <citation type="submission" date="2023-05" db="EMBL/GenBank/DDBJ databases">
        <title>Chelatococcus sp. nov., a moderately thermophilic bacterium isolated from hot spring microbial mat.</title>
        <authorList>
            <person name="Hu C.-J."/>
            <person name="Li W.-J."/>
        </authorList>
    </citation>
    <scope>NUCLEOTIDE SEQUENCE [LARGE SCALE GENOMIC DNA]</scope>
    <source>
        <strain evidence="18 19">SYSU G07232</strain>
    </source>
</reference>
<evidence type="ECO:0000256" key="14">
    <source>
        <dbReference type="ARBA" id="ARBA00048988"/>
    </source>
</evidence>
<evidence type="ECO:0000256" key="9">
    <source>
        <dbReference type="ARBA" id="ARBA00023204"/>
    </source>
</evidence>
<keyword evidence="5 15" id="KW-0347">Helicase</keyword>
<proteinExistence type="predicted"/>
<keyword evidence="8" id="KW-0238">DNA-binding</keyword>
<evidence type="ECO:0000256" key="1">
    <source>
        <dbReference type="ARBA" id="ARBA00022722"/>
    </source>
</evidence>
<evidence type="ECO:0000256" key="2">
    <source>
        <dbReference type="ARBA" id="ARBA00022741"/>
    </source>
</evidence>
<name>A0ABT7AHP0_9HYPH</name>
<evidence type="ECO:0000259" key="17">
    <source>
        <dbReference type="PROSITE" id="PS51217"/>
    </source>
</evidence>
<evidence type="ECO:0000256" key="5">
    <source>
        <dbReference type="ARBA" id="ARBA00022806"/>
    </source>
</evidence>
<dbReference type="InterPro" id="IPR014016">
    <property type="entry name" value="UvrD-like_ATP-bd"/>
</dbReference>
<evidence type="ECO:0000259" key="16">
    <source>
        <dbReference type="PROSITE" id="PS51198"/>
    </source>
</evidence>
<accession>A0ABT7AHP0</accession>
<keyword evidence="19" id="KW-1185">Reference proteome</keyword>
<dbReference type="EMBL" id="JASJEV010000006">
    <property type="protein sequence ID" value="MDJ1158900.1"/>
    <property type="molecule type" value="Genomic_DNA"/>
</dbReference>
<keyword evidence="7 15" id="KW-0067">ATP-binding</keyword>
<evidence type="ECO:0000256" key="15">
    <source>
        <dbReference type="PROSITE-ProRule" id="PRU00560"/>
    </source>
</evidence>
<evidence type="ECO:0000256" key="12">
    <source>
        <dbReference type="ARBA" id="ARBA00034808"/>
    </source>
</evidence>
<evidence type="ECO:0000256" key="11">
    <source>
        <dbReference type="ARBA" id="ARBA00034617"/>
    </source>
</evidence>
<keyword evidence="3" id="KW-0227">DNA damage</keyword>
<dbReference type="GO" id="GO:0004386">
    <property type="term" value="F:helicase activity"/>
    <property type="evidence" value="ECO:0007669"/>
    <property type="project" value="UniProtKB-KW"/>
</dbReference>
<evidence type="ECO:0000256" key="7">
    <source>
        <dbReference type="ARBA" id="ARBA00022840"/>
    </source>
</evidence>
<dbReference type="PROSITE" id="PS51217">
    <property type="entry name" value="UVRD_HELICASE_CTER"/>
    <property type="match status" value="1"/>
</dbReference>
<evidence type="ECO:0000313" key="18">
    <source>
        <dbReference type="EMBL" id="MDJ1158900.1"/>
    </source>
</evidence>
<feature type="domain" description="UvrD-like helicase C-terminal" evidence="17">
    <location>
        <begin position="519"/>
        <end position="791"/>
    </location>
</feature>
<dbReference type="PROSITE" id="PS51198">
    <property type="entry name" value="UVRD_HELICASE_ATP_BIND"/>
    <property type="match status" value="1"/>
</dbReference>
<dbReference type="InterPro" id="IPR038726">
    <property type="entry name" value="PDDEXK_AddAB-type"/>
</dbReference>
<dbReference type="InterPro" id="IPR027417">
    <property type="entry name" value="P-loop_NTPase"/>
</dbReference>
<dbReference type="Gene3D" id="3.40.50.300">
    <property type="entry name" value="P-loop containing nucleotide triphosphate hydrolases"/>
    <property type="match status" value="4"/>
</dbReference>
<evidence type="ECO:0000256" key="8">
    <source>
        <dbReference type="ARBA" id="ARBA00023125"/>
    </source>
</evidence>
<sequence length="1166" mass="123968">MNDLVVPRKTLEDQRRAADPGVSAWVSANAGAGKTKVLADRVLRLLLAGTDPSRLLCLTFTKAAAANMANRVFAELGRWVGLDDTGLADVLTRLEGERPSRQKLEAARQLFARAVETPGGLKIETIHAFCERILHLFPFEANVPARFEVLDDTASADLLARARAEVMAAAALGTDPALAEALAVVAAQTGDDGIAEAIAAALKEKDFLRRHARRPEDLAAVMKALAGALGLAPGETATGIERAMLEEGLPPAEWPAIAARLRTGKATDETRAGDLAAAAAAADHSARLALYRAVFFTREGTPRSDRAFVTKAVDEGLAARLRDERDRLAALDERLKAAAAVARTAALLTLAQAVFTRVEALKNARGALDFDDLIARTVALLERADAAWVLYKLDAGVDHVLVDEAQDTNPQQWAILKRLTEEFTAGEGAGIKARTLFAVGDPKQSIYGFQGAEPREFEGSGRHFRDRSRQAGLAFDEISLTLSFRSAAEVLSAVDTVFADPAHFKGLSFESGAMGTVHQSARLTAPGLVELWETVRPSERAEPEAWVLPLDEPEASAPSVRLAQRIARTVRHWTTSGEESGRRVPPSDILVLVRKRGGFFEAVIRALKTAGVPVAGADRLRLGEHIAVLDLLAAGRAALLPDDDLTLAAALKSPLVGLTDEDLVRLAARRPEGQGLAAALGERVAEDAAAARAVAALDSWRALAGRGGPFAFYATLLGPGGGRRALVSRLGAEAGDAIDEFLSQALAFERRRIPSLSAFLLDFARTEIEVKRDMDAARDEVRVMTVHGAKGLEAPVVILADGCEAPNGRNDPPLLPLALGRGEEATKVPVWSPRQDFDPPAVAAERDVLRERAAEEHNRLLYVAMTRARDRLVVASYTNLGRDKDDMPKPLPQMCWSQMIRRSLEAATPGLVEGTDVCGAPVWRWHDPGKAPCAAESPPAAPVAAVAEPDWLHAPVFAEPEAAPPLRPSSALGAADAVARPGDGPFVAEARRIGTLVHALVEHLPGVPPEGRAAAALAYVAARGARLAGEQQARIVADALALLAEPELAALFGPAGRAEVPIAGTLALPGGEVPVSGQIDRLAVLAEAVLVADFKTTAAAPCDVADLRREHVAQLSAYRALLMQLYPDRPVRAFLVFTAGPRVFEIAPDVLDEALLALAGRRPALP</sequence>
<dbReference type="NCBIfam" id="TIGR02784">
    <property type="entry name" value="addA_alphas"/>
    <property type="match status" value="1"/>
</dbReference>
<dbReference type="InterPro" id="IPR011604">
    <property type="entry name" value="PDDEXK-like_dom_sf"/>
</dbReference>
<dbReference type="Gene3D" id="3.90.320.10">
    <property type="match status" value="1"/>
</dbReference>
<dbReference type="Pfam" id="PF12705">
    <property type="entry name" value="PDDEXK_1"/>
    <property type="match status" value="1"/>
</dbReference>
<protein>
    <recommendedName>
        <fullName evidence="12">DNA 3'-5' helicase</fullName>
        <ecNumber evidence="12">5.6.2.4</ecNumber>
    </recommendedName>
    <alternativeName>
        <fullName evidence="13">DNA 3'-5' helicase II</fullName>
    </alternativeName>
</protein>
<keyword evidence="2 15" id="KW-0547">Nucleotide-binding</keyword>
<dbReference type="Proteomes" id="UP001321492">
    <property type="component" value="Unassembled WGS sequence"/>
</dbReference>
<feature type="domain" description="UvrD-like helicase ATP-binding" evidence="16">
    <location>
        <begin position="7"/>
        <end position="487"/>
    </location>
</feature>
<keyword evidence="1" id="KW-0540">Nuclease</keyword>
<dbReference type="InterPro" id="IPR014017">
    <property type="entry name" value="DNA_helicase_UvrD-like_C"/>
</dbReference>
<organism evidence="18 19">
    <name type="scientific">Chelatococcus albus</name>
    <dbReference type="NCBI Taxonomy" id="3047466"/>
    <lineage>
        <taxon>Bacteria</taxon>
        <taxon>Pseudomonadati</taxon>
        <taxon>Pseudomonadota</taxon>
        <taxon>Alphaproteobacteria</taxon>
        <taxon>Hyphomicrobiales</taxon>
        <taxon>Chelatococcaceae</taxon>
        <taxon>Chelatococcus</taxon>
    </lineage>
</organism>
<keyword evidence="6" id="KW-0269">Exonuclease</keyword>
<dbReference type="Pfam" id="PF13361">
    <property type="entry name" value="UvrD_C"/>
    <property type="match status" value="1"/>
</dbReference>
<dbReference type="InterPro" id="IPR014151">
    <property type="entry name" value="DNA_helicase_AddA"/>
</dbReference>
<keyword evidence="10" id="KW-0413">Isomerase</keyword>
<dbReference type="PANTHER" id="PTHR11070">
    <property type="entry name" value="UVRD / RECB / PCRA DNA HELICASE FAMILY MEMBER"/>
    <property type="match status" value="1"/>
</dbReference>
<comment type="caution">
    <text evidence="18">The sequence shown here is derived from an EMBL/GenBank/DDBJ whole genome shotgun (WGS) entry which is preliminary data.</text>
</comment>
<feature type="binding site" evidence="15">
    <location>
        <begin position="28"/>
        <end position="35"/>
    </location>
    <ligand>
        <name>ATP</name>
        <dbReference type="ChEBI" id="CHEBI:30616"/>
    </ligand>
</feature>
<comment type="catalytic activity">
    <reaction evidence="11">
        <text>Couples ATP hydrolysis with the unwinding of duplex DNA by translocating in the 3'-5' direction.</text>
        <dbReference type="EC" id="5.6.2.4"/>
    </reaction>
</comment>
<dbReference type="Gene3D" id="1.10.486.10">
    <property type="entry name" value="PCRA, domain 4"/>
    <property type="match status" value="1"/>
</dbReference>
<evidence type="ECO:0000256" key="3">
    <source>
        <dbReference type="ARBA" id="ARBA00022763"/>
    </source>
</evidence>
<keyword evidence="4 15" id="KW-0378">Hydrolase</keyword>
<evidence type="ECO:0000313" key="19">
    <source>
        <dbReference type="Proteomes" id="UP001321492"/>
    </source>
</evidence>